<evidence type="ECO:0000313" key="2">
    <source>
        <dbReference type="Proteomes" id="UP000438429"/>
    </source>
</evidence>
<organism evidence="1 2">
    <name type="scientific">Scophthalmus maximus</name>
    <name type="common">Turbot</name>
    <name type="synonym">Psetta maxima</name>
    <dbReference type="NCBI Taxonomy" id="52904"/>
    <lineage>
        <taxon>Eukaryota</taxon>
        <taxon>Metazoa</taxon>
        <taxon>Chordata</taxon>
        <taxon>Craniata</taxon>
        <taxon>Vertebrata</taxon>
        <taxon>Euteleostomi</taxon>
        <taxon>Actinopterygii</taxon>
        <taxon>Neopterygii</taxon>
        <taxon>Teleostei</taxon>
        <taxon>Neoteleostei</taxon>
        <taxon>Acanthomorphata</taxon>
        <taxon>Carangaria</taxon>
        <taxon>Pleuronectiformes</taxon>
        <taxon>Pleuronectoidei</taxon>
        <taxon>Scophthalmidae</taxon>
        <taxon>Scophthalmus</taxon>
    </lineage>
</organism>
<comment type="caution">
    <text evidence="1">The sequence shown here is derived from an EMBL/GenBank/DDBJ whole genome shotgun (WGS) entry which is preliminary data.</text>
</comment>
<accession>A0A6A4TTP2</accession>
<sequence>MRVRSSITLSPQLNWERKHGKKEKSECTSSSVLIQRSNDDCRCSSHLCHRPALCWKRVFFVLESETNTKSDRLSYTFGPCIYFCATQHKLQCSSVKPERLRGCSVSNFTVNTGSRVTAKI</sequence>
<gene>
    <name evidence="1" type="ORF">F2P81_000633</name>
</gene>
<reference evidence="1 2" key="1">
    <citation type="submission" date="2019-06" db="EMBL/GenBank/DDBJ databases">
        <title>Draft genomes of female and male turbot (Scophthalmus maximus).</title>
        <authorList>
            <person name="Xu H."/>
            <person name="Xu X.-W."/>
            <person name="Shao C."/>
            <person name="Chen S."/>
        </authorList>
    </citation>
    <scope>NUCLEOTIDE SEQUENCE [LARGE SCALE GENOMIC DNA]</scope>
    <source>
        <strain evidence="1">Ysfricsl-2016a</strain>
        <tissue evidence="1">Blood</tissue>
    </source>
</reference>
<proteinExistence type="predicted"/>
<dbReference type="Proteomes" id="UP000438429">
    <property type="component" value="Unassembled WGS sequence"/>
</dbReference>
<dbReference type="AlphaFoldDB" id="A0A6A4TTP2"/>
<name>A0A6A4TTP2_SCOMX</name>
<evidence type="ECO:0000313" key="1">
    <source>
        <dbReference type="EMBL" id="KAF0047000.1"/>
    </source>
</evidence>
<protein>
    <submittedName>
        <fullName evidence="1">Uncharacterized protein</fullName>
    </submittedName>
</protein>
<dbReference type="EMBL" id="VEVO01000001">
    <property type="protein sequence ID" value="KAF0047000.1"/>
    <property type="molecule type" value="Genomic_DNA"/>
</dbReference>